<keyword evidence="6" id="KW-0067">ATP-binding</keyword>
<dbReference type="STRING" id="575594.HMPREF0501_01427"/>
<dbReference type="SMART" id="SM00977">
    <property type="entry name" value="TilS_C"/>
    <property type="match status" value="1"/>
</dbReference>
<dbReference type="Gene3D" id="3.40.50.620">
    <property type="entry name" value="HUPs"/>
    <property type="match status" value="1"/>
</dbReference>
<dbReference type="CDD" id="cd01992">
    <property type="entry name" value="TilS_N"/>
    <property type="match status" value="1"/>
</dbReference>
<keyword evidence="11" id="KW-1185">Reference proteome</keyword>
<name>C7XXE2_9LACO</name>
<dbReference type="GO" id="GO:0005524">
    <property type="term" value="F:ATP binding"/>
    <property type="evidence" value="ECO:0007669"/>
    <property type="project" value="UniProtKB-KW"/>
</dbReference>
<comment type="similarity">
    <text evidence="8">Belongs to the tRNA(Ile)-lysidine synthase family.</text>
</comment>
<sequence>MADQLHLTVKRCLERYRFFSLKQPLVVAVSTGVDSMTLLHVLGSLLSADQLVVAHVNHHLRAQSQQEEQFLRQQCQQMGVRLYVDQWENHPQHGIENAARQERYRFFAKVMHETKAAYLLTAHHENDLAETMLMKLLRTGDATATVGIREARPFANGQLLRPLLRVTKKSLVEYARVHQLKWYEDATNQEDMTLRNRVRHHYLPEWERENPRVVDHLLKFHDQLTELLTMKDDIVSQLMTRIVHNGQLDITSYQQQVPVIRHCLLYRWVNDQGMFALQEQRSHQIDQFLCNQQSPSSTMMISNDLQLIKNYQQAELKKVQNLPTKNQKVSDFMVKFDHWYTRPAGDQWGIFSHPQERTIAELWLTGGQLPLRVRTWRPTDRIRLKSGHHQAIRRVLINQKVPLNQRQQQLVVVDRFDQVLWLIGHKTTWLDRQQVRNQRYEKRYFCQK</sequence>
<feature type="domain" description="Lysidine-tRNA(Ile) synthetase C-terminal" evidence="9">
    <location>
        <begin position="371"/>
        <end position="437"/>
    </location>
</feature>
<evidence type="ECO:0000256" key="3">
    <source>
        <dbReference type="ARBA" id="ARBA00022598"/>
    </source>
</evidence>
<dbReference type="InterPro" id="IPR012094">
    <property type="entry name" value="tRNA_Ile_lys_synt"/>
</dbReference>
<protein>
    <recommendedName>
        <fullName evidence="8">tRNA(Ile)-lysidine synthase</fullName>
        <ecNumber evidence="8">6.3.4.19</ecNumber>
    </recommendedName>
    <alternativeName>
        <fullName evidence="8">tRNA(Ile)-2-lysyl-cytidine synthase</fullName>
    </alternativeName>
    <alternativeName>
        <fullName evidence="8">tRNA(Ile)-lysidine synthetase</fullName>
    </alternativeName>
</protein>
<keyword evidence="3 8" id="KW-0436">Ligase</keyword>
<dbReference type="HAMAP" id="MF_01161">
    <property type="entry name" value="tRNA_Ile_lys_synt"/>
    <property type="match status" value="1"/>
</dbReference>
<comment type="subcellular location">
    <subcellularLocation>
        <location evidence="1 8">Cytoplasm</location>
    </subcellularLocation>
</comment>
<evidence type="ECO:0000256" key="2">
    <source>
        <dbReference type="ARBA" id="ARBA00022490"/>
    </source>
</evidence>
<evidence type="ECO:0000256" key="4">
    <source>
        <dbReference type="ARBA" id="ARBA00022694"/>
    </source>
</evidence>
<evidence type="ECO:0000313" key="10">
    <source>
        <dbReference type="EMBL" id="EEU29962.1"/>
    </source>
</evidence>
<dbReference type="eggNOG" id="COG0037">
    <property type="taxonomic scope" value="Bacteria"/>
</dbReference>
<gene>
    <name evidence="8 10" type="primary">tilS</name>
    <name evidence="10" type="ORF">HMPREF0501_01427</name>
</gene>
<keyword evidence="2 8" id="KW-0963">Cytoplasm</keyword>
<dbReference type="SUPFAM" id="SSF56037">
    <property type="entry name" value="PheT/TilS domain"/>
    <property type="match status" value="1"/>
</dbReference>
<accession>C7XXE2</accession>
<dbReference type="EC" id="6.3.4.19" evidence="8"/>
<proteinExistence type="inferred from homology"/>
<comment type="function">
    <text evidence="8">Ligates lysine onto the cytidine present at position 34 of the AUA codon-specific tRNA(Ile) that contains the anticodon CAU, in an ATP-dependent manner. Cytidine is converted to lysidine, thus changing the amino acid specificity of the tRNA from methionine to isoleucine.</text>
</comment>
<dbReference type="GO" id="GO:0032267">
    <property type="term" value="F:tRNA(Ile)-lysidine synthase activity"/>
    <property type="evidence" value="ECO:0007669"/>
    <property type="project" value="UniProtKB-EC"/>
</dbReference>
<evidence type="ECO:0000256" key="1">
    <source>
        <dbReference type="ARBA" id="ARBA00004496"/>
    </source>
</evidence>
<evidence type="ECO:0000256" key="6">
    <source>
        <dbReference type="ARBA" id="ARBA00022840"/>
    </source>
</evidence>
<dbReference type="HOGENOM" id="CLU_018869_0_2_9"/>
<dbReference type="PANTHER" id="PTHR43033:SF1">
    <property type="entry name" value="TRNA(ILE)-LYSIDINE SYNTHASE-RELATED"/>
    <property type="match status" value="1"/>
</dbReference>
<organism evidence="10 11">
    <name type="scientific">Limosilactobacillus coleohominis 101-4-CHN</name>
    <dbReference type="NCBI Taxonomy" id="575594"/>
    <lineage>
        <taxon>Bacteria</taxon>
        <taxon>Bacillati</taxon>
        <taxon>Bacillota</taxon>
        <taxon>Bacilli</taxon>
        <taxon>Lactobacillales</taxon>
        <taxon>Lactobacillaceae</taxon>
        <taxon>Limosilactobacillus</taxon>
    </lineage>
</organism>
<dbReference type="GO" id="GO:0006400">
    <property type="term" value="P:tRNA modification"/>
    <property type="evidence" value="ECO:0007669"/>
    <property type="project" value="UniProtKB-UniRule"/>
</dbReference>
<comment type="caution">
    <text evidence="8">Lacks conserved residue(s) required for the propagation of feature annotation.</text>
</comment>
<dbReference type="SUPFAM" id="SSF52402">
    <property type="entry name" value="Adenine nucleotide alpha hydrolases-like"/>
    <property type="match status" value="1"/>
</dbReference>
<evidence type="ECO:0000256" key="7">
    <source>
        <dbReference type="ARBA" id="ARBA00048539"/>
    </source>
</evidence>
<dbReference type="Pfam" id="PF01171">
    <property type="entry name" value="ATP_bind_3"/>
    <property type="match status" value="1"/>
</dbReference>
<dbReference type="RefSeq" id="WP_006917350.1">
    <property type="nucleotide sequence ID" value="NZ_GG698805.1"/>
</dbReference>
<dbReference type="NCBIfam" id="TIGR02433">
    <property type="entry name" value="lysidine_TilS_C"/>
    <property type="match status" value="1"/>
</dbReference>
<dbReference type="InterPro" id="IPR011063">
    <property type="entry name" value="TilS/TtcA_N"/>
</dbReference>
<dbReference type="EMBL" id="GG698805">
    <property type="protein sequence ID" value="EEU29962.1"/>
    <property type="molecule type" value="Genomic_DNA"/>
</dbReference>
<dbReference type="AlphaFoldDB" id="C7XXE2"/>
<dbReference type="InterPro" id="IPR012796">
    <property type="entry name" value="Lysidine-tRNA-synth_C"/>
</dbReference>
<evidence type="ECO:0000256" key="8">
    <source>
        <dbReference type="HAMAP-Rule" id="MF_01161"/>
    </source>
</evidence>
<evidence type="ECO:0000256" key="5">
    <source>
        <dbReference type="ARBA" id="ARBA00022741"/>
    </source>
</evidence>
<dbReference type="GO" id="GO:0005737">
    <property type="term" value="C:cytoplasm"/>
    <property type="evidence" value="ECO:0007669"/>
    <property type="project" value="UniProtKB-SubCell"/>
</dbReference>
<dbReference type="PANTHER" id="PTHR43033">
    <property type="entry name" value="TRNA(ILE)-LYSIDINE SYNTHASE-RELATED"/>
    <property type="match status" value="1"/>
</dbReference>
<keyword evidence="5" id="KW-0547">Nucleotide-binding</keyword>
<dbReference type="InterPro" id="IPR012795">
    <property type="entry name" value="tRNA_Ile_lys_synt_N"/>
</dbReference>
<evidence type="ECO:0000313" key="11">
    <source>
        <dbReference type="Proteomes" id="UP000003987"/>
    </source>
</evidence>
<dbReference type="OrthoDB" id="9807403at2"/>
<reference evidence="10 11" key="1">
    <citation type="submission" date="2009-06" db="EMBL/GenBank/DDBJ databases">
        <title>The Genome Sequence of Lactobacillus coleohominis strain 101-4-CHN.</title>
        <authorList>
            <consortium name="The Broad Institute Genome Sequencing Platform"/>
            <person name="Ward D."/>
            <person name="Young S.K."/>
            <person name="Zeng Q."/>
            <person name="Koehrsen M."/>
            <person name="Alvarado L."/>
            <person name="Berlin A."/>
            <person name="Borenstein D."/>
            <person name="Chen Z."/>
            <person name="Engels R."/>
            <person name="Freedman E."/>
            <person name="Gellesch M."/>
            <person name="Goldberg J."/>
            <person name="Griggs A."/>
            <person name="Gujja S."/>
            <person name="Heiman D."/>
            <person name="Hepburn T."/>
            <person name="Howarth C."/>
            <person name="Jen D."/>
            <person name="Larson L."/>
            <person name="Lewis B."/>
            <person name="Mehta T."/>
            <person name="Park D."/>
            <person name="Pearson M."/>
            <person name="Roberts A."/>
            <person name="Saif S."/>
            <person name="Shea T."/>
            <person name="Shenoy N."/>
            <person name="Sisk P."/>
            <person name="Stolte C."/>
            <person name="Sykes S."/>
            <person name="Walk T."/>
            <person name="White J."/>
            <person name="Yandava C."/>
            <person name="Liu Y."/>
            <person name="Xu Q."/>
            <person name="Lander E."/>
            <person name="Nusbaum C."/>
            <person name="Galagan J."/>
            <person name="Birren B."/>
        </authorList>
    </citation>
    <scope>NUCLEOTIDE SEQUENCE [LARGE SCALE GENOMIC DNA]</scope>
    <source>
        <strain evidence="10 11">101-4-CHN</strain>
    </source>
</reference>
<evidence type="ECO:0000259" key="9">
    <source>
        <dbReference type="SMART" id="SM00977"/>
    </source>
</evidence>
<dbReference type="InterPro" id="IPR014729">
    <property type="entry name" value="Rossmann-like_a/b/a_fold"/>
</dbReference>
<keyword evidence="4 8" id="KW-0819">tRNA processing</keyword>
<comment type="catalytic activity">
    <reaction evidence="7 8">
        <text>cytidine(34) in tRNA(Ile2) + L-lysine + ATP = lysidine(34) in tRNA(Ile2) + AMP + diphosphate + H(+)</text>
        <dbReference type="Rhea" id="RHEA:43744"/>
        <dbReference type="Rhea" id="RHEA-COMP:10625"/>
        <dbReference type="Rhea" id="RHEA-COMP:10670"/>
        <dbReference type="ChEBI" id="CHEBI:15378"/>
        <dbReference type="ChEBI" id="CHEBI:30616"/>
        <dbReference type="ChEBI" id="CHEBI:32551"/>
        <dbReference type="ChEBI" id="CHEBI:33019"/>
        <dbReference type="ChEBI" id="CHEBI:82748"/>
        <dbReference type="ChEBI" id="CHEBI:83665"/>
        <dbReference type="ChEBI" id="CHEBI:456215"/>
        <dbReference type="EC" id="6.3.4.19"/>
    </reaction>
</comment>
<dbReference type="Proteomes" id="UP000003987">
    <property type="component" value="Unassembled WGS sequence"/>
</dbReference>
<dbReference type="NCBIfam" id="TIGR02432">
    <property type="entry name" value="lysidine_TilS_N"/>
    <property type="match status" value="1"/>
</dbReference>